<accession>A0A1H9JF34</accession>
<dbReference type="PIRSF" id="PIRSF028704">
    <property type="entry name" value="UPC028704"/>
    <property type="match status" value="1"/>
</dbReference>
<feature type="transmembrane region" description="Helical" evidence="1">
    <location>
        <begin position="330"/>
        <end position="346"/>
    </location>
</feature>
<dbReference type="AlphaFoldDB" id="A0A1H9JF34"/>
<keyword evidence="1" id="KW-0812">Transmembrane</keyword>
<dbReference type="STRING" id="1855383.SAMN05216548_108105"/>
<dbReference type="OrthoDB" id="9775975at2"/>
<feature type="transmembrane region" description="Helical" evidence="1">
    <location>
        <begin position="61"/>
        <end position="83"/>
    </location>
</feature>
<feature type="transmembrane region" description="Helical" evidence="1">
    <location>
        <begin position="29"/>
        <end position="49"/>
    </location>
</feature>
<proteinExistence type="predicted"/>
<gene>
    <name evidence="2" type="ORF">SAMN05216548_108105</name>
</gene>
<keyword evidence="3" id="KW-1185">Reference proteome</keyword>
<dbReference type="Pfam" id="PF10129">
    <property type="entry name" value="OpgC_C"/>
    <property type="match status" value="1"/>
</dbReference>
<dbReference type="PANTHER" id="PTHR38592:SF3">
    <property type="entry name" value="BLL4819 PROTEIN"/>
    <property type="match status" value="1"/>
</dbReference>
<evidence type="ECO:0000313" key="3">
    <source>
        <dbReference type="Proteomes" id="UP000199647"/>
    </source>
</evidence>
<feature type="transmembrane region" description="Helical" evidence="1">
    <location>
        <begin position="248"/>
        <end position="270"/>
    </location>
</feature>
<dbReference type="RefSeq" id="WP_143061953.1">
    <property type="nucleotide sequence ID" value="NZ_FOFG01000008.1"/>
</dbReference>
<feature type="transmembrane region" description="Helical" evidence="1">
    <location>
        <begin position="358"/>
        <end position="378"/>
    </location>
</feature>
<organism evidence="2 3">
    <name type="scientific">Faunimonas pinastri</name>
    <dbReference type="NCBI Taxonomy" id="1855383"/>
    <lineage>
        <taxon>Bacteria</taxon>
        <taxon>Pseudomonadati</taxon>
        <taxon>Pseudomonadota</taxon>
        <taxon>Alphaproteobacteria</taxon>
        <taxon>Hyphomicrobiales</taxon>
        <taxon>Afifellaceae</taxon>
        <taxon>Faunimonas</taxon>
    </lineage>
</organism>
<evidence type="ECO:0000313" key="2">
    <source>
        <dbReference type="EMBL" id="SEQ85611.1"/>
    </source>
</evidence>
<dbReference type="EMBL" id="FOFG01000008">
    <property type="protein sequence ID" value="SEQ85611.1"/>
    <property type="molecule type" value="Genomic_DNA"/>
</dbReference>
<dbReference type="InterPro" id="IPR014550">
    <property type="entry name" value="UCP028704_OpgC"/>
</dbReference>
<keyword evidence="1" id="KW-1133">Transmembrane helix</keyword>
<sequence>MNAKPDLEQVPSAPIATPDKSAAKRVGRILSFDFWRGLALITIFINHIPGNPLERFTSRNFGFSDASEVFVFLAGAAAGLAYFRRFQSGQRLLQTLKIWMRSFHLYSAHIVLVIAMAAIMGFAAQQTGDVRLLEMMHFDVFVASPVQGLIGLATLGLQPSYLNILPLYIVLIAVSPVLILIASKSVRWMLALSGALYVGTQLLALKLPSYPLPDGWFFNPLAWQFIFAIGLAVGISLVRGAPLPRNRLLFALAAFYTVMACIWIKAGFYIKWDLWPLPRFMWEFDKTNLLLPRLLHVLALAYLASYLPMERWLRSTAYLRPVILMGQHSLPVFCFGTVLSLVGQILRMVGSGDPTTDVVMIVTGILLQMGLAGVLEWYRVGLNQRPQGQVAASAG</sequence>
<feature type="transmembrane region" description="Helical" evidence="1">
    <location>
        <begin position="161"/>
        <end position="181"/>
    </location>
</feature>
<feature type="transmembrane region" description="Helical" evidence="1">
    <location>
        <begin position="290"/>
        <end position="309"/>
    </location>
</feature>
<name>A0A1H9JF34_9HYPH</name>
<dbReference type="PANTHER" id="PTHR38592">
    <property type="entry name" value="BLL4819 PROTEIN"/>
    <property type="match status" value="1"/>
</dbReference>
<dbReference type="Proteomes" id="UP000199647">
    <property type="component" value="Unassembled WGS sequence"/>
</dbReference>
<reference evidence="2 3" key="1">
    <citation type="submission" date="2016-10" db="EMBL/GenBank/DDBJ databases">
        <authorList>
            <person name="de Groot N.N."/>
        </authorList>
    </citation>
    <scope>NUCLEOTIDE SEQUENCE [LARGE SCALE GENOMIC DNA]</scope>
    <source>
        <strain evidence="2 3">A52C2</strain>
    </source>
</reference>
<protein>
    <recommendedName>
        <fullName evidence="4">OpgC protein</fullName>
    </recommendedName>
</protein>
<evidence type="ECO:0000256" key="1">
    <source>
        <dbReference type="SAM" id="Phobius"/>
    </source>
</evidence>
<feature type="transmembrane region" description="Helical" evidence="1">
    <location>
        <begin position="103"/>
        <end position="124"/>
    </location>
</feature>
<keyword evidence="1" id="KW-0472">Membrane</keyword>
<feature type="transmembrane region" description="Helical" evidence="1">
    <location>
        <begin position="221"/>
        <end position="241"/>
    </location>
</feature>
<evidence type="ECO:0008006" key="4">
    <source>
        <dbReference type="Google" id="ProtNLM"/>
    </source>
</evidence>